<dbReference type="InterPro" id="IPR025997">
    <property type="entry name" value="SBP_2_dom"/>
</dbReference>
<dbReference type="PANTHER" id="PTHR30036:SF7">
    <property type="entry name" value="ABC TRANSPORTER PERIPLASMIC-BINDING PROTEIN YPHF"/>
    <property type="match status" value="1"/>
</dbReference>
<proteinExistence type="inferred from homology"/>
<dbReference type="PROSITE" id="PS50932">
    <property type="entry name" value="HTH_LACI_2"/>
    <property type="match status" value="1"/>
</dbReference>
<comment type="subcellular location">
    <subcellularLocation>
        <location evidence="1">Cell envelope</location>
    </subcellularLocation>
</comment>
<evidence type="ECO:0000259" key="3">
    <source>
        <dbReference type="PROSITE" id="PS50932"/>
    </source>
</evidence>
<accession>A0A174RMA9</accession>
<protein>
    <submittedName>
        <fullName evidence="4">Catabolite control protein</fullName>
    </submittedName>
</protein>
<dbReference type="Pfam" id="PF00356">
    <property type="entry name" value="LacI"/>
    <property type="match status" value="1"/>
</dbReference>
<gene>
    <name evidence="4" type="primary">ccpA_4</name>
    <name evidence="4" type="ORF">ERS852551_02160</name>
</gene>
<evidence type="ECO:0000256" key="2">
    <source>
        <dbReference type="ARBA" id="ARBA00007639"/>
    </source>
</evidence>
<dbReference type="GO" id="GO:0030246">
    <property type="term" value="F:carbohydrate binding"/>
    <property type="evidence" value="ECO:0007669"/>
    <property type="project" value="TreeGrafter"/>
</dbReference>
<feature type="domain" description="HTH lacI-type" evidence="3">
    <location>
        <begin position="28"/>
        <end position="82"/>
    </location>
</feature>
<dbReference type="SUPFAM" id="SSF53822">
    <property type="entry name" value="Periplasmic binding protein-like I"/>
    <property type="match status" value="1"/>
</dbReference>
<name>A0A174RMA9_9FIRM</name>
<dbReference type="RefSeq" id="WP_242857762.1">
    <property type="nucleotide sequence ID" value="NZ_CZBE01000014.1"/>
</dbReference>
<evidence type="ECO:0000313" key="4">
    <source>
        <dbReference type="EMBL" id="CUP85276.1"/>
    </source>
</evidence>
<dbReference type="Gene3D" id="1.10.260.40">
    <property type="entry name" value="lambda repressor-like DNA-binding domains"/>
    <property type="match status" value="1"/>
</dbReference>
<reference evidence="4 5" key="1">
    <citation type="submission" date="2015-09" db="EMBL/GenBank/DDBJ databases">
        <authorList>
            <consortium name="Pathogen Informatics"/>
        </authorList>
    </citation>
    <scope>NUCLEOTIDE SEQUENCE [LARGE SCALE GENOMIC DNA]</scope>
    <source>
        <strain evidence="4 5">2789STDY5834939</strain>
    </source>
</reference>
<dbReference type="InterPro" id="IPR028082">
    <property type="entry name" value="Peripla_BP_I"/>
</dbReference>
<dbReference type="SUPFAM" id="SSF47413">
    <property type="entry name" value="lambda repressor-like DNA-binding domains"/>
    <property type="match status" value="1"/>
</dbReference>
<evidence type="ECO:0000313" key="5">
    <source>
        <dbReference type="Proteomes" id="UP000095765"/>
    </source>
</evidence>
<comment type="similarity">
    <text evidence="2">Belongs to the bacterial solute-binding protein 2 family.</text>
</comment>
<dbReference type="GO" id="GO:0006355">
    <property type="term" value="P:regulation of DNA-templated transcription"/>
    <property type="evidence" value="ECO:0007669"/>
    <property type="project" value="InterPro"/>
</dbReference>
<dbReference type="EMBL" id="CZBE01000014">
    <property type="protein sequence ID" value="CUP85276.1"/>
    <property type="molecule type" value="Genomic_DNA"/>
</dbReference>
<dbReference type="CDD" id="cd06307">
    <property type="entry name" value="PBP1_sugar_binding"/>
    <property type="match status" value="1"/>
</dbReference>
<dbReference type="InterPro" id="IPR050555">
    <property type="entry name" value="Bact_Solute-Bind_Prot2"/>
</dbReference>
<dbReference type="GO" id="GO:0003677">
    <property type="term" value="F:DNA binding"/>
    <property type="evidence" value="ECO:0007669"/>
    <property type="project" value="InterPro"/>
</dbReference>
<dbReference type="GO" id="GO:0030288">
    <property type="term" value="C:outer membrane-bounded periplasmic space"/>
    <property type="evidence" value="ECO:0007669"/>
    <property type="project" value="TreeGrafter"/>
</dbReference>
<sequence length="367" mass="40386">MTYNKSIQGKTALPFCLFVEKGEEPVSVTIKQIAVVAGVSRGTVDRVLHNRPGVKPEIALHVRKIADDLGYEPNRAGKILAARKQPLKIGCFLPSIGNAFFDDVIAGFRQAENELSDFGVTLVLQEVEGYDAGVHIRAIRKLVEAGCQALCVSTIDTKEIRAFLNQLIDSGIPVIAVNTDLTKTGRLCYVGCDYLQAGSTAAGLLALMASDQLNLLIVTGSLKMKGHNDRIRGFSRTLREKKVPYKLVDVFEALDNDEYAYQMALGTLRAHPEINCIYIAAAGVAGVCRAVTELERQNQIYILSHDEIESTRQLVQDGVIDFTIGQEPKDQGYCSVQMMFDYYMSGKQVAPCNHITNTVIKIRENIN</sequence>
<dbReference type="CDD" id="cd01392">
    <property type="entry name" value="HTH_LacI"/>
    <property type="match status" value="1"/>
</dbReference>
<dbReference type="AlphaFoldDB" id="A0A174RMA9"/>
<dbReference type="InterPro" id="IPR000843">
    <property type="entry name" value="HTH_LacI"/>
</dbReference>
<dbReference type="PANTHER" id="PTHR30036">
    <property type="entry name" value="D-XYLOSE-BINDING PERIPLASMIC PROTEIN"/>
    <property type="match status" value="1"/>
</dbReference>
<dbReference type="SMART" id="SM00354">
    <property type="entry name" value="HTH_LACI"/>
    <property type="match status" value="1"/>
</dbReference>
<organism evidence="4 5">
    <name type="scientific">Anaerotruncus colihominis</name>
    <dbReference type="NCBI Taxonomy" id="169435"/>
    <lineage>
        <taxon>Bacteria</taxon>
        <taxon>Bacillati</taxon>
        <taxon>Bacillota</taxon>
        <taxon>Clostridia</taxon>
        <taxon>Eubacteriales</taxon>
        <taxon>Oscillospiraceae</taxon>
        <taxon>Anaerotruncus</taxon>
    </lineage>
</organism>
<dbReference type="Pfam" id="PF13407">
    <property type="entry name" value="Peripla_BP_4"/>
    <property type="match status" value="1"/>
</dbReference>
<dbReference type="Proteomes" id="UP000095765">
    <property type="component" value="Unassembled WGS sequence"/>
</dbReference>
<evidence type="ECO:0000256" key="1">
    <source>
        <dbReference type="ARBA" id="ARBA00004196"/>
    </source>
</evidence>
<dbReference type="Gene3D" id="3.40.50.2300">
    <property type="match status" value="2"/>
</dbReference>
<dbReference type="InterPro" id="IPR010982">
    <property type="entry name" value="Lambda_DNA-bd_dom_sf"/>
</dbReference>